<dbReference type="Proteomes" id="UP000215914">
    <property type="component" value="Chromosome 9"/>
</dbReference>
<organism evidence="2 3">
    <name type="scientific">Helianthus annuus</name>
    <name type="common">Common sunflower</name>
    <dbReference type="NCBI Taxonomy" id="4232"/>
    <lineage>
        <taxon>Eukaryota</taxon>
        <taxon>Viridiplantae</taxon>
        <taxon>Streptophyta</taxon>
        <taxon>Embryophyta</taxon>
        <taxon>Tracheophyta</taxon>
        <taxon>Spermatophyta</taxon>
        <taxon>Magnoliopsida</taxon>
        <taxon>eudicotyledons</taxon>
        <taxon>Gunneridae</taxon>
        <taxon>Pentapetalae</taxon>
        <taxon>asterids</taxon>
        <taxon>campanulids</taxon>
        <taxon>Asterales</taxon>
        <taxon>Asteraceae</taxon>
        <taxon>Asteroideae</taxon>
        <taxon>Heliantheae alliance</taxon>
        <taxon>Heliantheae</taxon>
        <taxon>Helianthus</taxon>
    </lineage>
</organism>
<dbReference type="AlphaFoldDB" id="A0A251TV72"/>
<accession>A0A251TV72</accession>
<reference evidence="2" key="2">
    <citation type="submission" date="2017-02" db="EMBL/GenBank/DDBJ databases">
        <title>Sunflower complete genome.</title>
        <authorList>
            <person name="Langlade N."/>
            <person name="Munos S."/>
        </authorList>
    </citation>
    <scope>NUCLEOTIDE SEQUENCE [LARGE SCALE GENOMIC DNA]</scope>
    <source>
        <tissue evidence="2">Leaves</tissue>
    </source>
</reference>
<dbReference type="GO" id="GO:0008233">
    <property type="term" value="F:peptidase activity"/>
    <property type="evidence" value="ECO:0007669"/>
    <property type="project" value="UniProtKB-KW"/>
</dbReference>
<reference evidence="1 3" key="1">
    <citation type="journal article" date="2017" name="Nature">
        <title>The sunflower genome provides insights into oil metabolism, flowering and Asterid evolution.</title>
        <authorList>
            <person name="Badouin H."/>
            <person name="Gouzy J."/>
            <person name="Grassa C.J."/>
            <person name="Murat F."/>
            <person name="Staton S.E."/>
            <person name="Cottret L."/>
            <person name="Lelandais-Briere C."/>
            <person name="Owens G.L."/>
            <person name="Carrere S."/>
            <person name="Mayjonade B."/>
            <person name="Legrand L."/>
            <person name="Gill N."/>
            <person name="Kane N.C."/>
            <person name="Bowers J.E."/>
            <person name="Hubner S."/>
            <person name="Bellec A."/>
            <person name="Berard A."/>
            <person name="Berges H."/>
            <person name="Blanchet N."/>
            <person name="Boniface M.C."/>
            <person name="Brunel D."/>
            <person name="Catrice O."/>
            <person name="Chaidir N."/>
            <person name="Claudel C."/>
            <person name="Donnadieu C."/>
            <person name="Faraut T."/>
            <person name="Fievet G."/>
            <person name="Helmstetter N."/>
            <person name="King M."/>
            <person name="Knapp S.J."/>
            <person name="Lai Z."/>
            <person name="Le Paslier M.C."/>
            <person name="Lippi Y."/>
            <person name="Lorenzon L."/>
            <person name="Mandel J.R."/>
            <person name="Marage G."/>
            <person name="Marchand G."/>
            <person name="Marquand E."/>
            <person name="Bret-Mestries E."/>
            <person name="Morien E."/>
            <person name="Nambeesan S."/>
            <person name="Nguyen T."/>
            <person name="Pegot-Espagnet P."/>
            <person name="Pouilly N."/>
            <person name="Raftis F."/>
            <person name="Sallet E."/>
            <person name="Schiex T."/>
            <person name="Thomas J."/>
            <person name="Vandecasteele C."/>
            <person name="Vares D."/>
            <person name="Vear F."/>
            <person name="Vautrin S."/>
            <person name="Crespi M."/>
            <person name="Mangin B."/>
            <person name="Burke J.M."/>
            <person name="Salse J."/>
            <person name="Munos S."/>
            <person name="Vincourt P."/>
            <person name="Rieseberg L.H."/>
            <person name="Langlade N.B."/>
        </authorList>
    </citation>
    <scope>NUCLEOTIDE SEQUENCE [LARGE SCALE GENOMIC DNA]</scope>
    <source>
        <strain evidence="3">cv. SF193</strain>
        <tissue evidence="1">Leaves</tissue>
    </source>
</reference>
<evidence type="ECO:0000313" key="2">
    <source>
        <dbReference type="EMBL" id="OTG15025.1"/>
    </source>
</evidence>
<gene>
    <name evidence="2" type="ORF">HannXRQ_Chr09g0255861</name>
    <name evidence="1" type="ORF">HanXRQr2_Chr09g0386951</name>
</gene>
<keyword evidence="1" id="KW-0067">ATP-binding</keyword>
<keyword evidence="1" id="KW-0378">Hydrolase</keyword>
<keyword evidence="1" id="KW-0645">Protease</keyword>
<keyword evidence="3" id="KW-1185">Reference proteome</keyword>
<evidence type="ECO:0000313" key="3">
    <source>
        <dbReference type="Proteomes" id="UP000215914"/>
    </source>
</evidence>
<dbReference type="InParanoid" id="A0A251TV72"/>
<dbReference type="STRING" id="4232.A0A251TV72"/>
<dbReference type="GO" id="GO:0006508">
    <property type="term" value="P:proteolysis"/>
    <property type="evidence" value="ECO:0007669"/>
    <property type="project" value="UniProtKB-KW"/>
</dbReference>
<dbReference type="GO" id="GO:0005524">
    <property type="term" value="F:ATP binding"/>
    <property type="evidence" value="ECO:0007669"/>
    <property type="project" value="UniProtKB-KW"/>
</dbReference>
<dbReference type="Gramene" id="mRNA:HanXRQr2_Chr09g0386951">
    <property type="protein sequence ID" value="mRNA:HanXRQr2_Chr09g0386951"/>
    <property type="gene ID" value="HanXRQr2_Chr09g0386951"/>
</dbReference>
<proteinExistence type="predicted"/>
<dbReference type="EMBL" id="CM007898">
    <property type="protein sequence ID" value="OTG15025.1"/>
    <property type="molecule type" value="Genomic_DNA"/>
</dbReference>
<sequence length="89" mass="9776">MFRVQIPDVKTGNDRVEAVVIDEESVGSVDKPGCGEKILRGDGALDDYLAKTKCKEQEAHYSLHKLDACHIVLRCASGTRCLSYIGSHQ</sequence>
<protein>
    <submittedName>
        <fullName evidence="1">Clp protease, ATP-binding subunit ClpX</fullName>
    </submittedName>
</protein>
<evidence type="ECO:0000313" key="1">
    <source>
        <dbReference type="EMBL" id="KAF5790760.1"/>
    </source>
</evidence>
<dbReference type="EMBL" id="MNCJ02000324">
    <property type="protein sequence ID" value="KAF5790760.1"/>
    <property type="molecule type" value="Genomic_DNA"/>
</dbReference>
<name>A0A251TV72_HELAN</name>
<reference evidence="1" key="3">
    <citation type="submission" date="2020-06" db="EMBL/GenBank/DDBJ databases">
        <title>Helianthus annuus Genome sequencing and assembly Release 2.</title>
        <authorList>
            <person name="Gouzy J."/>
            <person name="Langlade N."/>
            <person name="Munos S."/>
        </authorList>
    </citation>
    <scope>NUCLEOTIDE SEQUENCE</scope>
    <source>
        <tissue evidence="1">Leaves</tissue>
    </source>
</reference>
<keyword evidence="1" id="KW-0547">Nucleotide-binding</keyword>